<dbReference type="InterPro" id="IPR013087">
    <property type="entry name" value="Znf_C2H2_type"/>
</dbReference>
<dbReference type="GO" id="GO:0008270">
    <property type="term" value="F:zinc ion binding"/>
    <property type="evidence" value="ECO:0007669"/>
    <property type="project" value="UniProtKB-KW"/>
</dbReference>
<evidence type="ECO:0000313" key="3">
    <source>
        <dbReference type="EMBL" id="PFX20158.1"/>
    </source>
</evidence>
<dbReference type="Proteomes" id="UP000225706">
    <property type="component" value="Unassembled WGS sequence"/>
</dbReference>
<keyword evidence="1" id="KW-0862">Zinc</keyword>
<keyword evidence="1" id="KW-0479">Metal-binding</keyword>
<comment type="caution">
    <text evidence="3">The sequence shown here is derived from an EMBL/GenBank/DDBJ whole genome shotgun (WGS) entry which is preliminary data.</text>
</comment>
<accession>A0A2B4RV12</accession>
<proteinExistence type="predicted"/>
<dbReference type="EMBL" id="LSMT01000328">
    <property type="protein sequence ID" value="PFX20158.1"/>
    <property type="molecule type" value="Genomic_DNA"/>
</dbReference>
<evidence type="ECO:0000259" key="2">
    <source>
        <dbReference type="PROSITE" id="PS50157"/>
    </source>
</evidence>
<gene>
    <name evidence="3" type="ORF">AWC38_SpisGene15404</name>
</gene>
<dbReference type="OrthoDB" id="5985905at2759"/>
<dbReference type="PROSITE" id="PS00028">
    <property type="entry name" value="ZINC_FINGER_C2H2_1"/>
    <property type="match status" value="1"/>
</dbReference>
<keyword evidence="4" id="KW-1185">Reference proteome</keyword>
<sequence length="233" mass="26634">MLDAKKLTTILAEIEAQLNSRPLTYLGADPDDYSVISPAHILIGRNLQACLTKHTHVSEQTSRVLTPNVQDEEISCPFCSKKCKTVGGLKRHITCKHKDEKDDDPETDKGEQSKFTKEMLTKMVEEVKRRLVNNKVFSKDIREELNAYQFINLSEESKESAELQNMLKQLMKKKDQEKFYTMFYSTVPLNSTKYFTGLSRNAATLLSTKVADVMLVYSKEKSVVPVKDFEIKL</sequence>
<reference evidence="4" key="1">
    <citation type="journal article" date="2017" name="bioRxiv">
        <title>Comparative analysis of the genomes of Stylophora pistillata and Acropora digitifera provides evidence for extensive differences between species of corals.</title>
        <authorList>
            <person name="Voolstra C.R."/>
            <person name="Li Y."/>
            <person name="Liew Y.J."/>
            <person name="Baumgarten S."/>
            <person name="Zoccola D."/>
            <person name="Flot J.-F."/>
            <person name="Tambutte S."/>
            <person name="Allemand D."/>
            <person name="Aranda M."/>
        </authorList>
    </citation>
    <scope>NUCLEOTIDE SEQUENCE [LARGE SCALE GENOMIC DNA]</scope>
</reference>
<dbReference type="PROSITE" id="PS50157">
    <property type="entry name" value="ZINC_FINGER_C2H2_2"/>
    <property type="match status" value="1"/>
</dbReference>
<organism evidence="3 4">
    <name type="scientific">Stylophora pistillata</name>
    <name type="common">Smooth cauliflower coral</name>
    <dbReference type="NCBI Taxonomy" id="50429"/>
    <lineage>
        <taxon>Eukaryota</taxon>
        <taxon>Metazoa</taxon>
        <taxon>Cnidaria</taxon>
        <taxon>Anthozoa</taxon>
        <taxon>Hexacorallia</taxon>
        <taxon>Scleractinia</taxon>
        <taxon>Astrocoeniina</taxon>
        <taxon>Pocilloporidae</taxon>
        <taxon>Stylophora</taxon>
    </lineage>
</organism>
<protein>
    <recommendedName>
        <fullName evidence="2">C2H2-type domain-containing protein</fullName>
    </recommendedName>
</protein>
<feature type="domain" description="C2H2-type" evidence="2">
    <location>
        <begin position="74"/>
        <end position="102"/>
    </location>
</feature>
<keyword evidence="1" id="KW-0863">Zinc-finger</keyword>
<evidence type="ECO:0000256" key="1">
    <source>
        <dbReference type="PROSITE-ProRule" id="PRU00042"/>
    </source>
</evidence>
<name>A0A2B4RV12_STYPI</name>
<evidence type="ECO:0000313" key="4">
    <source>
        <dbReference type="Proteomes" id="UP000225706"/>
    </source>
</evidence>
<dbReference type="AlphaFoldDB" id="A0A2B4RV12"/>